<dbReference type="GO" id="GO:0005886">
    <property type="term" value="C:plasma membrane"/>
    <property type="evidence" value="ECO:0007669"/>
    <property type="project" value="TreeGrafter"/>
</dbReference>
<sequence>MRVLITFAALFASVALLQVSSGAVGPLDALSGAVLGFSNAEIGMLGSAHYIGFFIGCWGAPRLLGTVGHSRAFAAFTAAGAIGLLAHMMVVHPLAWAGLRVTTGLCVAGCYTIIESWLNARLTNETRGRATGLYRVVDLGAALIAQLMIAVLPPAEYVSYNLLAILCCMALLPIALTQASQPAVPKAPRLRPALALAKSPLAAAAVIVAGLTSAAFRMVGPIYGQDVGLRSDQIGLFLAAYVLGGALAQYPTGWLADRFDRRRVLIALSVAAIASCAITIHTQSAGTLAVFGAALLFGVTTFPIFSVAAAHAHDFASDDERVELSAALMFMFAVGAIASPLVSSLLIEARGPMALFVFLGLGHLVLVVFGLARMRVRPAPQERTDYVYTPRTSFTIGRLLGRKR</sequence>
<feature type="domain" description="Major facilitator superfamily (MFS) profile" evidence="5">
    <location>
        <begin position="198"/>
        <end position="404"/>
    </location>
</feature>
<keyword evidence="2 4" id="KW-1133">Transmembrane helix</keyword>
<dbReference type="eggNOG" id="COG2807">
    <property type="taxonomic scope" value="Bacteria"/>
</dbReference>
<feature type="transmembrane region" description="Helical" evidence="4">
    <location>
        <begin position="288"/>
        <end position="312"/>
    </location>
</feature>
<evidence type="ECO:0000313" key="6">
    <source>
        <dbReference type="EMBL" id="ABV94439.1"/>
    </source>
</evidence>
<gene>
    <name evidence="6" type="ordered locus">Dshi_2706</name>
</gene>
<keyword evidence="3 4" id="KW-0472">Membrane</keyword>
<evidence type="ECO:0000259" key="5">
    <source>
        <dbReference type="PROSITE" id="PS50850"/>
    </source>
</evidence>
<feature type="transmembrane region" description="Helical" evidence="4">
    <location>
        <begin position="101"/>
        <end position="120"/>
    </location>
</feature>
<feature type="transmembrane region" description="Helical" evidence="4">
    <location>
        <begin position="234"/>
        <end position="252"/>
    </location>
</feature>
<dbReference type="InterPro" id="IPR011701">
    <property type="entry name" value="MFS"/>
</dbReference>
<dbReference type="HOGENOM" id="CLU_035018_1_1_5"/>
<accession>A8LIJ8</accession>
<dbReference type="AlphaFoldDB" id="A8LIJ8"/>
<feature type="transmembrane region" description="Helical" evidence="4">
    <location>
        <begin position="132"/>
        <end position="152"/>
    </location>
</feature>
<dbReference type="InterPro" id="IPR047200">
    <property type="entry name" value="MFS_YcaD-like"/>
</dbReference>
<feature type="transmembrane region" description="Helical" evidence="4">
    <location>
        <begin position="158"/>
        <end position="180"/>
    </location>
</feature>
<evidence type="ECO:0000256" key="2">
    <source>
        <dbReference type="ARBA" id="ARBA00022989"/>
    </source>
</evidence>
<feature type="transmembrane region" description="Helical" evidence="4">
    <location>
        <begin position="42"/>
        <end position="60"/>
    </location>
</feature>
<feature type="transmembrane region" description="Helical" evidence="4">
    <location>
        <begin position="201"/>
        <end position="222"/>
    </location>
</feature>
<dbReference type="RefSeq" id="WP_012179367.1">
    <property type="nucleotide sequence ID" value="NC_009952.1"/>
</dbReference>
<evidence type="ECO:0000256" key="1">
    <source>
        <dbReference type="ARBA" id="ARBA00022692"/>
    </source>
</evidence>
<proteinExistence type="predicted"/>
<evidence type="ECO:0000256" key="3">
    <source>
        <dbReference type="ARBA" id="ARBA00023136"/>
    </source>
</evidence>
<name>A8LIJ8_DINSH</name>
<dbReference type="Gene3D" id="1.20.1250.20">
    <property type="entry name" value="MFS general substrate transporter like domains"/>
    <property type="match status" value="2"/>
</dbReference>
<dbReference type="EMBL" id="CP000830">
    <property type="protein sequence ID" value="ABV94439.1"/>
    <property type="molecule type" value="Genomic_DNA"/>
</dbReference>
<keyword evidence="1 4" id="KW-0812">Transmembrane</keyword>
<feature type="transmembrane region" description="Helical" evidence="4">
    <location>
        <begin position="324"/>
        <end position="347"/>
    </location>
</feature>
<dbReference type="OrthoDB" id="9810614at2"/>
<evidence type="ECO:0000313" key="7">
    <source>
        <dbReference type="Proteomes" id="UP000006833"/>
    </source>
</evidence>
<dbReference type="KEGG" id="dsh:Dshi_2706"/>
<reference evidence="7" key="1">
    <citation type="journal article" date="2010" name="ISME J.">
        <title>The complete genome sequence of the algal symbiont Dinoroseobacter shibae: a hitchhiker's guide to life in the sea.</title>
        <authorList>
            <person name="Wagner-Dobler I."/>
            <person name="Ballhausen B."/>
            <person name="Berger M."/>
            <person name="Brinkhoff T."/>
            <person name="Buchholz I."/>
            <person name="Bunk B."/>
            <person name="Cypionka H."/>
            <person name="Daniel R."/>
            <person name="Drepper T."/>
            <person name="Gerdts G."/>
            <person name="Hahnke S."/>
            <person name="Han C."/>
            <person name="Jahn D."/>
            <person name="Kalhoefer D."/>
            <person name="Kiss H."/>
            <person name="Klenk H.P."/>
            <person name="Kyrpides N."/>
            <person name="Liebl W."/>
            <person name="Liesegang H."/>
            <person name="Meincke L."/>
            <person name="Pati A."/>
            <person name="Petersen J."/>
            <person name="Piekarski T."/>
            <person name="Pommerenke C."/>
            <person name="Pradella S."/>
            <person name="Pukall R."/>
            <person name="Rabus R."/>
            <person name="Stackebrandt E."/>
            <person name="Thole S."/>
            <person name="Thompson L."/>
            <person name="Tielen P."/>
            <person name="Tomasch J."/>
            <person name="von Jan M."/>
            <person name="Wanphrut N."/>
            <person name="Wichels A."/>
            <person name="Zech H."/>
            <person name="Simon M."/>
        </authorList>
    </citation>
    <scope>NUCLEOTIDE SEQUENCE [LARGE SCALE GENOMIC DNA]</scope>
    <source>
        <strain evidence="7">DSM 16493 / NCIMB 14021 / DFL 12</strain>
    </source>
</reference>
<evidence type="ECO:0000256" key="4">
    <source>
        <dbReference type="SAM" id="Phobius"/>
    </source>
</evidence>
<dbReference type="STRING" id="398580.Dshi_2706"/>
<dbReference type="Proteomes" id="UP000006833">
    <property type="component" value="Chromosome"/>
</dbReference>
<keyword evidence="7" id="KW-1185">Reference proteome</keyword>
<dbReference type="InterPro" id="IPR020846">
    <property type="entry name" value="MFS_dom"/>
</dbReference>
<dbReference type="GO" id="GO:0022857">
    <property type="term" value="F:transmembrane transporter activity"/>
    <property type="evidence" value="ECO:0007669"/>
    <property type="project" value="InterPro"/>
</dbReference>
<dbReference type="PANTHER" id="PTHR23521">
    <property type="entry name" value="TRANSPORTER MFS SUPERFAMILY"/>
    <property type="match status" value="1"/>
</dbReference>
<feature type="transmembrane region" description="Helical" evidence="4">
    <location>
        <begin position="264"/>
        <end position="282"/>
    </location>
</feature>
<feature type="transmembrane region" description="Helical" evidence="4">
    <location>
        <begin position="353"/>
        <end position="372"/>
    </location>
</feature>
<dbReference type="CDD" id="cd17477">
    <property type="entry name" value="MFS_YcaD_like"/>
    <property type="match status" value="1"/>
</dbReference>
<protein>
    <submittedName>
        <fullName evidence="6">Putative major facilitator superfamily (MFS) transporter</fullName>
    </submittedName>
</protein>
<organism evidence="6 7">
    <name type="scientific">Dinoroseobacter shibae (strain DSM 16493 / NCIMB 14021 / DFL 12)</name>
    <dbReference type="NCBI Taxonomy" id="398580"/>
    <lineage>
        <taxon>Bacteria</taxon>
        <taxon>Pseudomonadati</taxon>
        <taxon>Pseudomonadota</taxon>
        <taxon>Alphaproteobacteria</taxon>
        <taxon>Rhodobacterales</taxon>
        <taxon>Roseobacteraceae</taxon>
        <taxon>Dinoroseobacter</taxon>
    </lineage>
</organism>
<dbReference type="PROSITE" id="PS50850">
    <property type="entry name" value="MFS"/>
    <property type="match status" value="1"/>
</dbReference>
<dbReference type="PANTHER" id="PTHR23521:SF3">
    <property type="entry name" value="MFS TRANSPORTER"/>
    <property type="match status" value="1"/>
</dbReference>
<dbReference type="Pfam" id="PF07690">
    <property type="entry name" value="MFS_1"/>
    <property type="match status" value="1"/>
</dbReference>
<dbReference type="InterPro" id="IPR036259">
    <property type="entry name" value="MFS_trans_sf"/>
</dbReference>
<feature type="transmembrane region" description="Helical" evidence="4">
    <location>
        <begin position="72"/>
        <end position="95"/>
    </location>
</feature>
<dbReference type="SUPFAM" id="SSF103473">
    <property type="entry name" value="MFS general substrate transporter"/>
    <property type="match status" value="1"/>
</dbReference>